<dbReference type="InterPro" id="IPR011701">
    <property type="entry name" value="MFS"/>
</dbReference>
<dbReference type="Proteomes" id="UP000281431">
    <property type="component" value="Unassembled WGS sequence"/>
</dbReference>
<keyword evidence="1" id="KW-0472">Membrane</keyword>
<feature type="transmembrane region" description="Helical" evidence="1">
    <location>
        <begin position="283"/>
        <end position="304"/>
    </location>
</feature>
<dbReference type="PANTHER" id="PTHR11360">
    <property type="entry name" value="MONOCARBOXYLATE TRANSPORTER"/>
    <property type="match status" value="1"/>
</dbReference>
<evidence type="ECO:0000313" key="3">
    <source>
        <dbReference type="EMBL" id="RQH02046.1"/>
    </source>
</evidence>
<accession>A0A3N6PRG6</accession>
<keyword evidence="1" id="KW-1133">Transmembrane helix</keyword>
<feature type="transmembrane region" description="Helical" evidence="1">
    <location>
        <begin position="117"/>
        <end position="135"/>
    </location>
</feature>
<dbReference type="InterPro" id="IPR020846">
    <property type="entry name" value="MFS_dom"/>
</dbReference>
<evidence type="ECO:0000256" key="1">
    <source>
        <dbReference type="SAM" id="Phobius"/>
    </source>
</evidence>
<comment type="caution">
    <text evidence="3">The sequence shown here is derived from an EMBL/GenBank/DDBJ whole genome shotgun (WGS) entry which is preliminary data.</text>
</comment>
<feature type="domain" description="Major facilitator superfamily (MFS) profile" evidence="2">
    <location>
        <begin position="1"/>
        <end position="371"/>
    </location>
</feature>
<dbReference type="Gene3D" id="1.20.1250.20">
    <property type="entry name" value="MFS general substrate transporter like domains"/>
    <property type="match status" value="2"/>
</dbReference>
<feature type="transmembrane region" description="Helical" evidence="1">
    <location>
        <begin position="260"/>
        <end position="277"/>
    </location>
</feature>
<dbReference type="OrthoDB" id="359492at2157"/>
<gene>
    <name evidence="3" type="ORF">EA472_06665</name>
</gene>
<dbReference type="Pfam" id="PF07690">
    <property type="entry name" value="MFS_1"/>
    <property type="match status" value="1"/>
</dbReference>
<reference evidence="3 4" key="1">
    <citation type="submission" date="2018-10" db="EMBL/GenBank/DDBJ databases">
        <title>Natrarchaeobius chitinivorans gen. nov., sp. nov., and Natrarchaeobius haloalkaliphilus sp. nov., alkaliphilic, chitin-utilizing haloarchaea from hypersaline alkaline lakes.</title>
        <authorList>
            <person name="Sorokin D.Y."/>
            <person name="Elcheninov A.G."/>
            <person name="Kostrikina N.A."/>
            <person name="Bale N.J."/>
            <person name="Sinninghe Damste J.S."/>
            <person name="Khijniak T.V."/>
            <person name="Kublanov I.V."/>
            <person name="Toshchakov S.V."/>
        </authorList>
    </citation>
    <scope>NUCLEOTIDE SEQUENCE [LARGE SCALE GENOMIC DNA]</scope>
    <source>
        <strain evidence="3 4">AArcht7</strain>
    </source>
</reference>
<keyword evidence="4" id="KW-1185">Reference proteome</keyword>
<dbReference type="GO" id="GO:0022857">
    <property type="term" value="F:transmembrane transporter activity"/>
    <property type="evidence" value="ECO:0007669"/>
    <property type="project" value="InterPro"/>
</dbReference>
<dbReference type="SUPFAM" id="SSF103473">
    <property type="entry name" value="MFS general substrate transporter"/>
    <property type="match status" value="1"/>
</dbReference>
<feature type="transmembrane region" description="Helical" evidence="1">
    <location>
        <begin position="147"/>
        <end position="166"/>
    </location>
</feature>
<feature type="transmembrane region" description="Helical" evidence="1">
    <location>
        <begin position="316"/>
        <end position="333"/>
    </location>
</feature>
<feature type="transmembrane region" description="Helical" evidence="1">
    <location>
        <begin position="58"/>
        <end position="77"/>
    </location>
</feature>
<feature type="transmembrane region" description="Helical" evidence="1">
    <location>
        <begin position="228"/>
        <end position="248"/>
    </location>
</feature>
<evidence type="ECO:0000313" key="4">
    <source>
        <dbReference type="Proteomes" id="UP000281431"/>
    </source>
</evidence>
<dbReference type="InterPro" id="IPR036259">
    <property type="entry name" value="MFS_trans_sf"/>
</dbReference>
<evidence type="ECO:0000259" key="2">
    <source>
        <dbReference type="PROSITE" id="PS50850"/>
    </source>
</evidence>
<feature type="transmembrane region" description="Helical" evidence="1">
    <location>
        <begin position="27"/>
        <end position="51"/>
    </location>
</feature>
<feature type="transmembrane region" description="Helical" evidence="1">
    <location>
        <begin position="83"/>
        <end position="105"/>
    </location>
</feature>
<organism evidence="3 4">
    <name type="scientific">Natrarchaeobius chitinivorans</name>
    <dbReference type="NCBI Taxonomy" id="1679083"/>
    <lineage>
        <taxon>Archaea</taxon>
        <taxon>Methanobacteriati</taxon>
        <taxon>Methanobacteriota</taxon>
        <taxon>Stenosarchaea group</taxon>
        <taxon>Halobacteria</taxon>
        <taxon>Halobacteriales</taxon>
        <taxon>Natrialbaceae</taxon>
        <taxon>Natrarchaeobius</taxon>
    </lineage>
</organism>
<sequence>MVFTFGTPMSYGIFRDPFSDAFGASPISLSVAFAIMLFAFYIGSGLVGVFGVRAPARALLFVCTLALACLAPSLYLVDSVVALTVVFVVLGLALGTGFVVIASVVPRWFEVRRGTATGLIFAGNGFGLFVVPPTWQYALAEFGVRRGFLVVTTVTAFTFLLATAVCERPAWVERSSASAEELLEWLGRLAGTRTFRLLFVGMALSFAWYQLLAAFAVDLFAYRGLTQTGASVAFGLIGGVSIVSRISGGYLGDLVGTRSAFLASLVCVNFGVVLLFFPGVPTMLVAVFLLGLGLGGSATLYIPLVMNIYASEMDTAIVGVFTGSGGIAALAMPPLGTASVAYTDGFTVAIGLTLATIACGTWAVTAGTSGT</sequence>
<feature type="transmembrane region" description="Helical" evidence="1">
    <location>
        <begin position="345"/>
        <end position="365"/>
    </location>
</feature>
<proteinExistence type="predicted"/>
<feature type="transmembrane region" description="Helical" evidence="1">
    <location>
        <begin position="197"/>
        <end position="222"/>
    </location>
</feature>
<name>A0A3N6PRG6_NATCH</name>
<dbReference type="EMBL" id="REFZ01000003">
    <property type="protein sequence ID" value="RQH02046.1"/>
    <property type="molecule type" value="Genomic_DNA"/>
</dbReference>
<dbReference type="PROSITE" id="PS50850">
    <property type="entry name" value="MFS"/>
    <property type="match status" value="1"/>
</dbReference>
<dbReference type="InterPro" id="IPR050327">
    <property type="entry name" value="Proton-linked_MCT"/>
</dbReference>
<keyword evidence="1" id="KW-0812">Transmembrane</keyword>
<dbReference type="AlphaFoldDB" id="A0A3N6PRG6"/>
<protein>
    <submittedName>
        <fullName evidence="3">MFS transporter</fullName>
    </submittedName>
</protein>
<dbReference type="PANTHER" id="PTHR11360:SF284">
    <property type="entry name" value="EG:103B4.3 PROTEIN-RELATED"/>
    <property type="match status" value="1"/>
</dbReference>